<evidence type="ECO:0000259" key="8">
    <source>
        <dbReference type="Pfam" id="PF14322"/>
    </source>
</evidence>
<dbReference type="PROSITE" id="PS51257">
    <property type="entry name" value="PROKAR_LIPOPROTEIN"/>
    <property type="match status" value="1"/>
</dbReference>
<feature type="compositionally biased region" description="Polar residues" evidence="6">
    <location>
        <begin position="450"/>
        <end position="459"/>
    </location>
</feature>
<evidence type="ECO:0000256" key="3">
    <source>
        <dbReference type="ARBA" id="ARBA00022729"/>
    </source>
</evidence>
<dbReference type="CDD" id="cd08977">
    <property type="entry name" value="SusD"/>
    <property type="match status" value="1"/>
</dbReference>
<keyword evidence="10" id="KW-1185">Reference proteome</keyword>
<keyword evidence="5" id="KW-0998">Cell outer membrane</keyword>
<dbReference type="AlphaFoldDB" id="A0A926JQ02"/>
<reference evidence="9 10" key="1">
    <citation type="submission" date="2020-09" db="EMBL/GenBank/DDBJ databases">
        <title>Sinomicrobium weinanense sp. nov., a halophilic bacteria isolated from saline-alkali soil.</title>
        <authorList>
            <person name="Wu P."/>
            <person name="Ren H."/>
            <person name="Mei Y."/>
            <person name="Liang Y."/>
            <person name="Chen Z."/>
        </authorList>
    </citation>
    <scope>NUCLEOTIDE SEQUENCE [LARGE SCALE GENOMIC DNA]</scope>
    <source>
        <strain evidence="9 10">FJxs</strain>
    </source>
</reference>
<comment type="caution">
    <text evidence="9">The sequence shown here is derived from an EMBL/GenBank/DDBJ whole genome shotgun (WGS) entry which is preliminary data.</text>
</comment>
<comment type="similarity">
    <text evidence="2">Belongs to the SusD family.</text>
</comment>
<dbReference type="Proteomes" id="UP000653730">
    <property type="component" value="Unassembled WGS sequence"/>
</dbReference>
<evidence type="ECO:0000256" key="1">
    <source>
        <dbReference type="ARBA" id="ARBA00004442"/>
    </source>
</evidence>
<dbReference type="InterPro" id="IPR011990">
    <property type="entry name" value="TPR-like_helical_dom_sf"/>
</dbReference>
<gene>
    <name evidence="9" type="ORF">IBL28_04055</name>
</gene>
<name>A0A926JQ02_9FLAO</name>
<proteinExistence type="inferred from homology"/>
<dbReference type="GO" id="GO:0009279">
    <property type="term" value="C:cell outer membrane"/>
    <property type="evidence" value="ECO:0007669"/>
    <property type="project" value="UniProtKB-SubCell"/>
</dbReference>
<evidence type="ECO:0000256" key="5">
    <source>
        <dbReference type="ARBA" id="ARBA00023237"/>
    </source>
</evidence>
<organism evidence="9 10">
    <name type="scientific">Sinomicrobium weinanense</name>
    <dbReference type="NCBI Taxonomy" id="2842200"/>
    <lineage>
        <taxon>Bacteria</taxon>
        <taxon>Pseudomonadati</taxon>
        <taxon>Bacteroidota</taxon>
        <taxon>Flavobacteriia</taxon>
        <taxon>Flavobacteriales</taxon>
        <taxon>Flavobacteriaceae</taxon>
        <taxon>Sinomicrobium</taxon>
    </lineage>
</organism>
<feature type="domain" description="SusD-like N-terminal" evidence="8">
    <location>
        <begin position="95"/>
        <end position="227"/>
    </location>
</feature>
<keyword evidence="4" id="KW-0472">Membrane</keyword>
<evidence type="ECO:0000256" key="6">
    <source>
        <dbReference type="SAM" id="MobiDB-lite"/>
    </source>
</evidence>
<evidence type="ECO:0000313" key="9">
    <source>
        <dbReference type="EMBL" id="MBC9795126.1"/>
    </source>
</evidence>
<accession>A0A926JQ02</accession>
<dbReference type="SUPFAM" id="SSF48452">
    <property type="entry name" value="TPR-like"/>
    <property type="match status" value="1"/>
</dbReference>
<dbReference type="Pfam" id="PF07980">
    <property type="entry name" value="SusD_RagB"/>
    <property type="match status" value="1"/>
</dbReference>
<keyword evidence="3" id="KW-0732">Signal</keyword>
<dbReference type="Pfam" id="PF14322">
    <property type="entry name" value="SusD-like_3"/>
    <property type="match status" value="1"/>
</dbReference>
<dbReference type="RefSeq" id="WP_187964276.1">
    <property type="nucleotide sequence ID" value="NZ_JACVDC010000006.1"/>
</dbReference>
<feature type="domain" description="RagB/SusD" evidence="7">
    <location>
        <begin position="325"/>
        <end position="459"/>
    </location>
</feature>
<sequence length="459" mass="52308">MKYKMIYIIWSLAMLLLGGMFSCSDFLDADPPRNEVITETAFTDDATATSTVLGIYSEMAKSGNFIVGRDGSIAVLNGFSGDELVPRFFNDFFTNTILANNVTVLSSLWQPGYNFIYFSNSLLEGLEETTGITEETKRQLEGEARFIRALCYFYLVNLFGDIPMVTTTDFEVNRLAARTPKEQVYQQIITDLQHSRELLAEDYSFSNEERVRPNRAVAEALLARVYLFMEDWVNAEAQATAVINNPLYHLSSDLNEVFLANSEETIWQLKPVRLNNTEEALYFVPIRETVQPSASLTDHLLNAFEEGDNRRIDWIGEVTPSTVTLYYPFKYKVHDVQAPPTEYSMVLRLAEQYLIRAEARAGQGNITGALEDINMIRNRAGLEDIMVNTQEEVLDAIMHERRVELFAEAGHRWLDLKRTGKIDEVLSSIKTDWNPTNALYPIPQKERESNPNLTQNEGY</sequence>
<evidence type="ECO:0000313" key="10">
    <source>
        <dbReference type="Proteomes" id="UP000653730"/>
    </source>
</evidence>
<dbReference type="InterPro" id="IPR012944">
    <property type="entry name" value="SusD_RagB_dom"/>
</dbReference>
<evidence type="ECO:0000259" key="7">
    <source>
        <dbReference type="Pfam" id="PF07980"/>
    </source>
</evidence>
<evidence type="ECO:0000256" key="2">
    <source>
        <dbReference type="ARBA" id="ARBA00006275"/>
    </source>
</evidence>
<protein>
    <submittedName>
        <fullName evidence="9">RagB/SusD family nutrient uptake outer membrane protein</fullName>
    </submittedName>
</protein>
<dbReference type="InterPro" id="IPR033985">
    <property type="entry name" value="SusD-like_N"/>
</dbReference>
<feature type="region of interest" description="Disordered" evidence="6">
    <location>
        <begin position="440"/>
        <end position="459"/>
    </location>
</feature>
<evidence type="ECO:0000256" key="4">
    <source>
        <dbReference type="ARBA" id="ARBA00023136"/>
    </source>
</evidence>
<dbReference type="EMBL" id="JACVDC010000006">
    <property type="protein sequence ID" value="MBC9795126.1"/>
    <property type="molecule type" value="Genomic_DNA"/>
</dbReference>
<dbReference type="Gene3D" id="1.25.40.390">
    <property type="match status" value="1"/>
</dbReference>
<comment type="subcellular location">
    <subcellularLocation>
        <location evidence="1">Cell outer membrane</location>
    </subcellularLocation>
</comment>